<organism evidence="3 4">
    <name type="scientific">Littorina saxatilis</name>
    <dbReference type="NCBI Taxonomy" id="31220"/>
    <lineage>
        <taxon>Eukaryota</taxon>
        <taxon>Metazoa</taxon>
        <taxon>Spiralia</taxon>
        <taxon>Lophotrochozoa</taxon>
        <taxon>Mollusca</taxon>
        <taxon>Gastropoda</taxon>
        <taxon>Caenogastropoda</taxon>
        <taxon>Littorinimorpha</taxon>
        <taxon>Littorinoidea</taxon>
        <taxon>Littorinidae</taxon>
        <taxon>Littorina</taxon>
    </lineage>
</organism>
<dbReference type="InterPro" id="IPR052055">
    <property type="entry name" value="Hepadnavirus_pol/RT"/>
</dbReference>
<dbReference type="Pfam" id="PF00078">
    <property type="entry name" value="RVT_1"/>
    <property type="match status" value="1"/>
</dbReference>
<dbReference type="Gene3D" id="3.10.10.10">
    <property type="entry name" value="HIV Type 1 Reverse Transcriptase, subunit A, domain 1"/>
    <property type="match status" value="1"/>
</dbReference>
<evidence type="ECO:0000256" key="1">
    <source>
        <dbReference type="SAM" id="Phobius"/>
    </source>
</evidence>
<gene>
    <name evidence="3" type="ORF">V1264_016700</name>
</gene>
<dbReference type="InterPro" id="IPR043502">
    <property type="entry name" value="DNA/RNA_pol_sf"/>
</dbReference>
<dbReference type="PANTHER" id="PTHR33050:SF7">
    <property type="entry name" value="RIBONUCLEASE H"/>
    <property type="match status" value="1"/>
</dbReference>
<sequence>METPATVWDALRQGDWVTSIDLSDTYFHILIHHLDMKWLRFRWGDKVYQFRALPFGLSLAPWIFTMVVRQLCSLIRQRGVCLRAYLDDWLIILHQSRDLCLSHTHIVLGLAMGLGFAINQAKSDLCPAQVFTYLGMRFDTVSFFIYLVFNVVFNHEGYIATIRHSGMDSSAFSQESVKTSGIDSCAERPAKSAGEASCVSFGTDGIHGQACSFGKSPQAPVPSSAPSGMAACLSRMADVSADSGVVPSHNQSVAADGLDHAGRSYRPSTLQCRWIGSRRAFLSSFHPPVQIFAQMRPFRDGVLTWDSTRLRASVF</sequence>
<protein>
    <recommendedName>
        <fullName evidence="2">Reverse transcriptase domain-containing protein</fullName>
    </recommendedName>
</protein>
<proteinExistence type="predicted"/>
<dbReference type="Gene3D" id="3.30.70.270">
    <property type="match status" value="1"/>
</dbReference>
<keyword evidence="1" id="KW-0812">Transmembrane</keyword>
<keyword evidence="4" id="KW-1185">Reference proteome</keyword>
<dbReference type="CDD" id="cd03714">
    <property type="entry name" value="RT_DIRS1"/>
    <property type="match status" value="1"/>
</dbReference>
<feature type="transmembrane region" description="Helical" evidence="1">
    <location>
        <begin position="130"/>
        <end position="153"/>
    </location>
</feature>
<keyword evidence="1" id="KW-0472">Membrane</keyword>
<evidence type="ECO:0000313" key="3">
    <source>
        <dbReference type="EMBL" id="KAK7105299.1"/>
    </source>
</evidence>
<reference evidence="3 4" key="1">
    <citation type="submission" date="2024-02" db="EMBL/GenBank/DDBJ databases">
        <title>Chromosome-scale genome assembly of the rough periwinkle Littorina saxatilis.</title>
        <authorList>
            <person name="De Jode A."/>
            <person name="Faria R."/>
            <person name="Formenti G."/>
            <person name="Sims Y."/>
            <person name="Smith T.P."/>
            <person name="Tracey A."/>
            <person name="Wood J.M.D."/>
            <person name="Zagrodzka Z.B."/>
            <person name="Johannesson K."/>
            <person name="Butlin R.K."/>
            <person name="Leder E.H."/>
        </authorList>
    </citation>
    <scope>NUCLEOTIDE SEQUENCE [LARGE SCALE GENOMIC DNA]</scope>
    <source>
        <strain evidence="3">Snail1</strain>
        <tissue evidence="3">Muscle</tissue>
    </source>
</reference>
<dbReference type="AlphaFoldDB" id="A0AAN9BHH3"/>
<name>A0AAN9BHH3_9CAEN</name>
<comment type="caution">
    <text evidence="3">The sequence shown here is derived from an EMBL/GenBank/DDBJ whole genome shotgun (WGS) entry which is preliminary data.</text>
</comment>
<evidence type="ECO:0000313" key="4">
    <source>
        <dbReference type="Proteomes" id="UP001374579"/>
    </source>
</evidence>
<dbReference type="InterPro" id="IPR043128">
    <property type="entry name" value="Rev_trsase/Diguanyl_cyclase"/>
</dbReference>
<evidence type="ECO:0000259" key="2">
    <source>
        <dbReference type="PROSITE" id="PS50878"/>
    </source>
</evidence>
<dbReference type="InterPro" id="IPR000477">
    <property type="entry name" value="RT_dom"/>
</dbReference>
<feature type="transmembrane region" description="Helical" evidence="1">
    <location>
        <begin position="99"/>
        <end position="118"/>
    </location>
</feature>
<dbReference type="SUPFAM" id="SSF56672">
    <property type="entry name" value="DNA/RNA polymerases"/>
    <property type="match status" value="1"/>
</dbReference>
<accession>A0AAN9BHH3</accession>
<keyword evidence="1" id="KW-1133">Transmembrane helix</keyword>
<dbReference type="Proteomes" id="UP001374579">
    <property type="component" value="Unassembled WGS sequence"/>
</dbReference>
<feature type="transmembrane region" description="Helical" evidence="1">
    <location>
        <begin position="48"/>
        <end position="68"/>
    </location>
</feature>
<dbReference type="PROSITE" id="PS50878">
    <property type="entry name" value="RT_POL"/>
    <property type="match status" value="1"/>
</dbReference>
<dbReference type="EMBL" id="JBAMIC010000007">
    <property type="protein sequence ID" value="KAK7105299.1"/>
    <property type="molecule type" value="Genomic_DNA"/>
</dbReference>
<dbReference type="PANTHER" id="PTHR33050">
    <property type="entry name" value="REVERSE TRANSCRIPTASE DOMAIN-CONTAINING PROTEIN"/>
    <property type="match status" value="1"/>
</dbReference>
<feature type="domain" description="Reverse transcriptase" evidence="2">
    <location>
        <begin position="1"/>
        <end position="138"/>
    </location>
</feature>